<dbReference type="EMBL" id="SZUV01000001">
    <property type="protein sequence ID" value="TQN50299.1"/>
    <property type="molecule type" value="Genomic_DNA"/>
</dbReference>
<proteinExistence type="predicted"/>
<organism evidence="1 2">
    <name type="scientific">Acidithiobacillus thiooxidans ATCC 19377</name>
    <dbReference type="NCBI Taxonomy" id="637390"/>
    <lineage>
        <taxon>Bacteria</taxon>
        <taxon>Pseudomonadati</taxon>
        <taxon>Pseudomonadota</taxon>
        <taxon>Acidithiobacillia</taxon>
        <taxon>Acidithiobacillales</taxon>
        <taxon>Acidithiobacillaceae</taxon>
        <taxon>Acidithiobacillus</taxon>
    </lineage>
</organism>
<dbReference type="RefSeq" id="WP_142086147.1">
    <property type="nucleotide sequence ID" value="NZ_SZUV01000001.1"/>
</dbReference>
<sequence length="75" mass="8361">MADISTDNQQFIDAAEARGEDTFMYKDPKSGEFLLVSGSPESIRLLVDIIDDYELVSEVAADIATELERLHLDVK</sequence>
<evidence type="ECO:0000313" key="2">
    <source>
        <dbReference type="Proteomes" id="UP000315403"/>
    </source>
</evidence>
<protein>
    <submittedName>
        <fullName evidence="1">Uncharacterized protein</fullName>
    </submittedName>
</protein>
<accession>A0A543Q1S9</accession>
<evidence type="ECO:0000313" key="1">
    <source>
        <dbReference type="EMBL" id="TQN50299.1"/>
    </source>
</evidence>
<dbReference type="Proteomes" id="UP000315403">
    <property type="component" value="Unassembled WGS sequence"/>
</dbReference>
<reference evidence="1 2" key="1">
    <citation type="submission" date="2019-03" db="EMBL/GenBank/DDBJ databases">
        <title>New insights into Acidothiobacillus thiooxidans sulfur metabolism through coupled gene expression, solution geochemistry, microscopy and spectroscopy analyses.</title>
        <authorList>
            <person name="Camacho D."/>
            <person name="Frazao R."/>
            <person name="Fouillen A."/>
            <person name="Nanci A."/>
            <person name="Lang B.F."/>
            <person name="Apte S.C."/>
            <person name="Baron C."/>
            <person name="Warren L.A."/>
        </authorList>
    </citation>
    <scope>NUCLEOTIDE SEQUENCE [LARGE SCALE GENOMIC DNA]</scope>
    <source>
        <strain evidence="1 2">ATCC 19377</strain>
    </source>
</reference>
<comment type="caution">
    <text evidence="1">The sequence shown here is derived from an EMBL/GenBank/DDBJ whole genome shotgun (WGS) entry which is preliminary data.</text>
</comment>
<gene>
    <name evidence="1" type="ORF">DLNHIDIE_00152</name>
</gene>
<dbReference type="AlphaFoldDB" id="A0A543Q1S9"/>
<name>A0A543Q1S9_ACITH</name>